<gene>
    <name evidence="4" type="primary">rghR</name>
    <name evidence="4" type="ORF">NCTC1542_06728</name>
</gene>
<feature type="compositionally biased region" description="Polar residues" evidence="2">
    <location>
        <begin position="1"/>
        <end position="14"/>
    </location>
</feature>
<sequence length="269" mass="29195">MFSAAYTQRVTTGPTKPAESPSKRLGQFIRDRRLQLRLTQAELGERASMNPVSISTLETGSQGPPRKATRQRLESALAWEPGAITHVLAGGDPDSYAHQLPPTPEPVVDTKSLGRAIRMRRTQLELTQDQLAAKSGLNPVSISLMENGRQGPPQPKTIARLEENLKWKPGAIEQILSGADPAQFADDPPSAGEISVDLARSIIHAVSQVRADLPSQPQVAASLITMLEETEGKLTVLVEQSFTREALQALMEVNALRKELLNEMGDAAE</sequence>
<dbReference type="Gene3D" id="1.10.260.40">
    <property type="entry name" value="lambda repressor-like DNA-binding domains"/>
    <property type="match status" value="2"/>
</dbReference>
<evidence type="ECO:0000259" key="3">
    <source>
        <dbReference type="PROSITE" id="PS50943"/>
    </source>
</evidence>
<reference evidence="4 5" key="1">
    <citation type="submission" date="2018-06" db="EMBL/GenBank/DDBJ databases">
        <authorList>
            <consortium name="Pathogen Informatics"/>
            <person name="Doyle S."/>
        </authorList>
    </citation>
    <scope>NUCLEOTIDE SEQUENCE [LARGE SCALE GENOMIC DNA]</scope>
    <source>
        <strain evidence="4 5">NCTC1542</strain>
    </source>
</reference>
<dbReference type="InterPro" id="IPR001387">
    <property type="entry name" value="Cro/C1-type_HTH"/>
</dbReference>
<feature type="region of interest" description="Disordered" evidence="2">
    <location>
        <begin position="47"/>
        <end position="67"/>
    </location>
</feature>
<evidence type="ECO:0000313" key="5">
    <source>
        <dbReference type="Proteomes" id="UP000255389"/>
    </source>
</evidence>
<feature type="compositionally biased region" description="Polar residues" evidence="2">
    <location>
        <begin position="50"/>
        <end position="62"/>
    </location>
</feature>
<dbReference type="InterPro" id="IPR050807">
    <property type="entry name" value="TransReg_Diox_bact_type"/>
</dbReference>
<dbReference type="EMBL" id="UGQY01000006">
    <property type="protein sequence ID" value="SUA31374.1"/>
    <property type="molecule type" value="Genomic_DNA"/>
</dbReference>
<dbReference type="GO" id="GO:0005829">
    <property type="term" value="C:cytosol"/>
    <property type="evidence" value="ECO:0007669"/>
    <property type="project" value="TreeGrafter"/>
</dbReference>
<dbReference type="Proteomes" id="UP000255389">
    <property type="component" value="Unassembled WGS sequence"/>
</dbReference>
<evidence type="ECO:0000256" key="1">
    <source>
        <dbReference type="ARBA" id="ARBA00023125"/>
    </source>
</evidence>
<dbReference type="GO" id="GO:0003700">
    <property type="term" value="F:DNA-binding transcription factor activity"/>
    <property type="evidence" value="ECO:0007669"/>
    <property type="project" value="TreeGrafter"/>
</dbReference>
<dbReference type="CDD" id="cd00093">
    <property type="entry name" value="HTH_XRE"/>
    <property type="match status" value="2"/>
</dbReference>
<dbReference type="Pfam" id="PF13560">
    <property type="entry name" value="HTH_31"/>
    <property type="match status" value="1"/>
</dbReference>
<dbReference type="PANTHER" id="PTHR46797:SF1">
    <property type="entry name" value="METHYLPHOSPHONATE SYNTHASE"/>
    <property type="match status" value="1"/>
</dbReference>
<feature type="region of interest" description="Disordered" evidence="2">
    <location>
        <begin position="1"/>
        <end position="23"/>
    </location>
</feature>
<evidence type="ECO:0000256" key="2">
    <source>
        <dbReference type="SAM" id="MobiDB-lite"/>
    </source>
</evidence>
<dbReference type="SMART" id="SM00530">
    <property type="entry name" value="HTH_XRE"/>
    <property type="match status" value="2"/>
</dbReference>
<dbReference type="InterPro" id="IPR010982">
    <property type="entry name" value="Lambda_DNA-bd_dom_sf"/>
</dbReference>
<organism evidence="4 5">
    <name type="scientific">Mycolicibacterium fortuitum</name>
    <name type="common">Mycobacterium fortuitum</name>
    <dbReference type="NCBI Taxonomy" id="1766"/>
    <lineage>
        <taxon>Bacteria</taxon>
        <taxon>Bacillati</taxon>
        <taxon>Actinomycetota</taxon>
        <taxon>Actinomycetes</taxon>
        <taxon>Mycobacteriales</taxon>
        <taxon>Mycobacteriaceae</taxon>
        <taxon>Mycolicibacterium</taxon>
    </lineage>
</organism>
<protein>
    <submittedName>
        <fullName evidence="4">XRE family transcriptional regulator</fullName>
    </submittedName>
</protein>
<keyword evidence="1" id="KW-0238">DNA-binding</keyword>
<dbReference type="PROSITE" id="PS50943">
    <property type="entry name" value="HTH_CROC1"/>
    <property type="match status" value="2"/>
</dbReference>
<dbReference type="SUPFAM" id="SSF47413">
    <property type="entry name" value="lambda repressor-like DNA-binding domains"/>
    <property type="match status" value="2"/>
</dbReference>
<dbReference type="GO" id="GO:0003677">
    <property type="term" value="F:DNA binding"/>
    <property type="evidence" value="ECO:0007669"/>
    <property type="project" value="UniProtKB-KW"/>
</dbReference>
<feature type="domain" description="HTH cro/C1-type" evidence="3">
    <location>
        <begin position="29"/>
        <end position="84"/>
    </location>
</feature>
<dbReference type="PANTHER" id="PTHR46797">
    <property type="entry name" value="HTH-TYPE TRANSCRIPTIONAL REGULATOR"/>
    <property type="match status" value="1"/>
</dbReference>
<evidence type="ECO:0000313" key="4">
    <source>
        <dbReference type="EMBL" id="SUA31374.1"/>
    </source>
</evidence>
<accession>A0A378WE87</accession>
<name>A0A378WE87_MYCFO</name>
<dbReference type="AlphaFoldDB" id="A0A378WE87"/>
<dbReference type="Pfam" id="PF01381">
    <property type="entry name" value="HTH_3"/>
    <property type="match status" value="1"/>
</dbReference>
<proteinExistence type="predicted"/>
<feature type="domain" description="HTH cro/C1-type" evidence="3">
    <location>
        <begin position="117"/>
        <end position="172"/>
    </location>
</feature>